<evidence type="ECO:0000256" key="1">
    <source>
        <dbReference type="ARBA" id="ARBA00023015"/>
    </source>
</evidence>
<dbReference type="InterPro" id="IPR036388">
    <property type="entry name" value="WH-like_DNA-bd_sf"/>
</dbReference>
<dbReference type="SMART" id="SM00345">
    <property type="entry name" value="HTH_GNTR"/>
    <property type="match status" value="1"/>
</dbReference>
<dbReference type="SMART" id="SM00895">
    <property type="entry name" value="FCD"/>
    <property type="match status" value="1"/>
</dbReference>
<gene>
    <name evidence="5" type="ORF">SAMN04488526_1712</name>
</gene>
<feature type="domain" description="HTH gntR-type" evidence="4">
    <location>
        <begin position="9"/>
        <end position="76"/>
    </location>
</feature>
<dbReference type="InterPro" id="IPR036390">
    <property type="entry name" value="WH_DNA-bd_sf"/>
</dbReference>
<evidence type="ECO:0000256" key="3">
    <source>
        <dbReference type="ARBA" id="ARBA00023163"/>
    </source>
</evidence>
<dbReference type="CDD" id="cd07377">
    <property type="entry name" value="WHTH_GntR"/>
    <property type="match status" value="1"/>
</dbReference>
<keyword evidence="1" id="KW-0805">Transcription regulation</keyword>
<dbReference type="InterPro" id="IPR000524">
    <property type="entry name" value="Tscrpt_reg_HTH_GntR"/>
</dbReference>
<dbReference type="STRING" id="188906.SAMN04488526_1712"/>
<evidence type="ECO:0000313" key="6">
    <source>
        <dbReference type="Proteomes" id="UP000199283"/>
    </source>
</evidence>
<dbReference type="Gene3D" id="1.10.10.10">
    <property type="entry name" value="Winged helix-like DNA-binding domain superfamily/Winged helix DNA-binding domain"/>
    <property type="match status" value="1"/>
</dbReference>
<dbReference type="Proteomes" id="UP000199283">
    <property type="component" value="Unassembled WGS sequence"/>
</dbReference>
<dbReference type="InterPro" id="IPR008920">
    <property type="entry name" value="TF_FadR/GntR_C"/>
</dbReference>
<dbReference type="PANTHER" id="PTHR43537">
    <property type="entry name" value="TRANSCRIPTIONAL REGULATOR, GNTR FAMILY"/>
    <property type="match status" value="1"/>
</dbReference>
<organism evidence="5 6">
    <name type="scientific">Jannaschia helgolandensis</name>
    <dbReference type="NCBI Taxonomy" id="188906"/>
    <lineage>
        <taxon>Bacteria</taxon>
        <taxon>Pseudomonadati</taxon>
        <taxon>Pseudomonadota</taxon>
        <taxon>Alphaproteobacteria</taxon>
        <taxon>Rhodobacterales</taxon>
        <taxon>Roseobacteraceae</taxon>
        <taxon>Jannaschia</taxon>
    </lineage>
</organism>
<dbReference type="PANTHER" id="PTHR43537:SF49">
    <property type="entry name" value="TRANSCRIPTIONAL REGULATORY PROTEIN"/>
    <property type="match status" value="1"/>
</dbReference>
<dbReference type="SUPFAM" id="SSF48008">
    <property type="entry name" value="GntR ligand-binding domain-like"/>
    <property type="match status" value="1"/>
</dbReference>
<dbReference type="PRINTS" id="PR00035">
    <property type="entry name" value="HTHGNTR"/>
</dbReference>
<keyword evidence="2" id="KW-0238">DNA-binding</keyword>
<evidence type="ECO:0000313" key="5">
    <source>
        <dbReference type="EMBL" id="SEK97584.1"/>
    </source>
</evidence>
<dbReference type="InterPro" id="IPR011711">
    <property type="entry name" value="GntR_C"/>
</dbReference>
<dbReference type="SUPFAM" id="SSF46785">
    <property type="entry name" value="Winged helix' DNA-binding domain"/>
    <property type="match status" value="1"/>
</dbReference>
<protein>
    <submittedName>
        <fullName evidence="5">Transcriptional regulator, GntR family</fullName>
    </submittedName>
</protein>
<sequence>MTSLDPQDLSQGEAAYRSLHAAIRKGLYQPGDRLREVEVADRLTLSRTPIREALRKLESDGIVEHRARIGAVVRTLSQTEVVELYEMRVVLERTAAEMAAKHASDAEIDALEEVNQQIKAAGDDALVASAFNQDFHRCVYLATRNRFLLESARALNNALILLGPTTLADEARIKVVCQQHNDIITAIRAGEPEAAGAAAETHLQTSLRQRLKVMRA</sequence>
<dbReference type="EMBL" id="FNZQ01000002">
    <property type="protein sequence ID" value="SEK97584.1"/>
    <property type="molecule type" value="Genomic_DNA"/>
</dbReference>
<dbReference type="Pfam" id="PF00392">
    <property type="entry name" value="GntR"/>
    <property type="match status" value="1"/>
</dbReference>
<reference evidence="5 6" key="1">
    <citation type="submission" date="2016-10" db="EMBL/GenBank/DDBJ databases">
        <authorList>
            <person name="de Groot N.N."/>
        </authorList>
    </citation>
    <scope>NUCLEOTIDE SEQUENCE [LARGE SCALE GENOMIC DNA]</scope>
    <source>
        <strain evidence="5 6">DSM 14858</strain>
    </source>
</reference>
<dbReference type="GO" id="GO:0003700">
    <property type="term" value="F:DNA-binding transcription factor activity"/>
    <property type="evidence" value="ECO:0007669"/>
    <property type="project" value="InterPro"/>
</dbReference>
<dbReference type="OrthoDB" id="8114900at2"/>
<evidence type="ECO:0000259" key="4">
    <source>
        <dbReference type="PROSITE" id="PS50949"/>
    </source>
</evidence>
<dbReference type="GO" id="GO:0003677">
    <property type="term" value="F:DNA binding"/>
    <property type="evidence" value="ECO:0007669"/>
    <property type="project" value="UniProtKB-KW"/>
</dbReference>
<keyword evidence="3" id="KW-0804">Transcription</keyword>
<dbReference type="Pfam" id="PF07729">
    <property type="entry name" value="FCD"/>
    <property type="match status" value="1"/>
</dbReference>
<proteinExistence type="predicted"/>
<evidence type="ECO:0000256" key="2">
    <source>
        <dbReference type="ARBA" id="ARBA00023125"/>
    </source>
</evidence>
<dbReference type="Gene3D" id="1.20.120.530">
    <property type="entry name" value="GntR ligand-binding domain-like"/>
    <property type="match status" value="1"/>
</dbReference>
<dbReference type="AlphaFoldDB" id="A0A1H7LF49"/>
<accession>A0A1H7LF49</accession>
<name>A0A1H7LF49_9RHOB</name>
<dbReference type="RefSeq" id="WP_092761782.1">
    <property type="nucleotide sequence ID" value="NZ_FNZQ01000002.1"/>
</dbReference>
<dbReference type="PROSITE" id="PS50949">
    <property type="entry name" value="HTH_GNTR"/>
    <property type="match status" value="1"/>
</dbReference>
<keyword evidence="6" id="KW-1185">Reference proteome</keyword>